<reference evidence="1 2" key="2">
    <citation type="journal article" date="2017" name="Nature">
        <title>The Apostasia genome and the evolution of orchids.</title>
        <authorList>
            <person name="Zhang G.Q."/>
            <person name="Liu K.W."/>
            <person name="Li Z."/>
            <person name="Lohaus R."/>
            <person name="Hsiao Y.Y."/>
            <person name="Niu S.C."/>
            <person name="Wang J.Y."/>
            <person name="Lin Y.C."/>
            <person name="Xu Q."/>
            <person name="Chen L.J."/>
            <person name="Yoshida K."/>
            <person name="Fujiwara S."/>
            <person name="Wang Z.W."/>
            <person name="Zhang Y.Q."/>
            <person name="Mitsuda N."/>
            <person name="Wang M."/>
            <person name="Liu G.H."/>
            <person name="Pecoraro L."/>
            <person name="Huang H.X."/>
            <person name="Xiao X.J."/>
            <person name="Lin M."/>
            <person name="Wu X.Y."/>
            <person name="Wu W.L."/>
            <person name="Chen Y.Y."/>
            <person name="Chang S.B."/>
            <person name="Sakamoto S."/>
            <person name="Ohme-Takagi M."/>
            <person name="Yagi M."/>
            <person name="Zeng S.J."/>
            <person name="Shen C.Y."/>
            <person name="Yeh C.M."/>
            <person name="Luo Y.B."/>
            <person name="Tsai W.C."/>
            <person name="Van de Peer Y."/>
            <person name="Liu Z.J."/>
        </authorList>
    </citation>
    <scope>NUCLEOTIDE SEQUENCE [LARGE SCALE GENOMIC DNA]</scope>
    <source>
        <tissue evidence="1">The whole plant</tissue>
    </source>
</reference>
<proteinExistence type="predicted"/>
<dbReference type="Proteomes" id="UP000233837">
    <property type="component" value="Unassembled WGS sequence"/>
</dbReference>
<accession>A0A2I0WYA9</accession>
<keyword evidence="2" id="KW-1185">Reference proteome</keyword>
<gene>
    <name evidence="1" type="ORF">MA16_Dca012409</name>
</gene>
<organism evidence="1 2">
    <name type="scientific">Dendrobium catenatum</name>
    <dbReference type="NCBI Taxonomy" id="906689"/>
    <lineage>
        <taxon>Eukaryota</taxon>
        <taxon>Viridiplantae</taxon>
        <taxon>Streptophyta</taxon>
        <taxon>Embryophyta</taxon>
        <taxon>Tracheophyta</taxon>
        <taxon>Spermatophyta</taxon>
        <taxon>Magnoliopsida</taxon>
        <taxon>Liliopsida</taxon>
        <taxon>Asparagales</taxon>
        <taxon>Orchidaceae</taxon>
        <taxon>Epidendroideae</taxon>
        <taxon>Malaxideae</taxon>
        <taxon>Dendrobiinae</taxon>
        <taxon>Dendrobium</taxon>
    </lineage>
</organism>
<evidence type="ECO:0000313" key="1">
    <source>
        <dbReference type="EMBL" id="PKU80651.1"/>
    </source>
</evidence>
<protein>
    <submittedName>
        <fullName evidence="1">Uncharacterized protein</fullName>
    </submittedName>
</protein>
<dbReference type="EMBL" id="KZ502322">
    <property type="protein sequence ID" value="PKU80651.1"/>
    <property type="molecule type" value="Genomic_DNA"/>
</dbReference>
<dbReference type="AlphaFoldDB" id="A0A2I0WYA9"/>
<name>A0A2I0WYA9_9ASPA</name>
<sequence length="97" mass="10885">MQPCEPKVSELSIELSVAEDIVCFDVSMNNNMFPFLMKVQKTSGDANYHRSTDNFKPLAPLKRLLRLVEYVFLEAIVWHVVTSRTQGGALLARGSSP</sequence>
<reference evidence="1 2" key="1">
    <citation type="journal article" date="2016" name="Sci. Rep.">
        <title>The Dendrobium catenatum Lindl. genome sequence provides insights into polysaccharide synthase, floral development and adaptive evolution.</title>
        <authorList>
            <person name="Zhang G.Q."/>
            <person name="Xu Q."/>
            <person name="Bian C."/>
            <person name="Tsai W.C."/>
            <person name="Yeh C.M."/>
            <person name="Liu K.W."/>
            <person name="Yoshida K."/>
            <person name="Zhang L.S."/>
            <person name="Chang S.B."/>
            <person name="Chen F."/>
            <person name="Shi Y."/>
            <person name="Su Y.Y."/>
            <person name="Zhang Y.Q."/>
            <person name="Chen L.J."/>
            <person name="Yin Y."/>
            <person name="Lin M."/>
            <person name="Huang H."/>
            <person name="Deng H."/>
            <person name="Wang Z.W."/>
            <person name="Zhu S.L."/>
            <person name="Zhao X."/>
            <person name="Deng C."/>
            <person name="Niu S.C."/>
            <person name="Huang J."/>
            <person name="Wang M."/>
            <person name="Liu G.H."/>
            <person name="Yang H.J."/>
            <person name="Xiao X.J."/>
            <person name="Hsiao Y.Y."/>
            <person name="Wu W.L."/>
            <person name="Chen Y.Y."/>
            <person name="Mitsuda N."/>
            <person name="Ohme-Takagi M."/>
            <person name="Luo Y.B."/>
            <person name="Van de Peer Y."/>
            <person name="Liu Z.J."/>
        </authorList>
    </citation>
    <scope>NUCLEOTIDE SEQUENCE [LARGE SCALE GENOMIC DNA]</scope>
    <source>
        <tissue evidence="1">The whole plant</tissue>
    </source>
</reference>
<evidence type="ECO:0000313" key="2">
    <source>
        <dbReference type="Proteomes" id="UP000233837"/>
    </source>
</evidence>